<feature type="transmembrane region" description="Helical" evidence="7">
    <location>
        <begin position="52"/>
        <end position="69"/>
    </location>
</feature>
<dbReference type="InterPro" id="IPR004681">
    <property type="entry name" value="TRAP_DctM"/>
</dbReference>
<feature type="transmembrane region" description="Helical" evidence="7">
    <location>
        <begin position="315"/>
        <end position="345"/>
    </location>
</feature>
<keyword evidence="3" id="KW-0997">Cell inner membrane</keyword>
<evidence type="ECO:0000256" key="7">
    <source>
        <dbReference type="SAM" id="Phobius"/>
    </source>
</evidence>
<keyword evidence="5 7" id="KW-1133">Transmembrane helix</keyword>
<evidence type="ECO:0000256" key="5">
    <source>
        <dbReference type="ARBA" id="ARBA00022989"/>
    </source>
</evidence>
<dbReference type="Pfam" id="PF06808">
    <property type="entry name" value="DctM"/>
    <property type="match status" value="1"/>
</dbReference>
<evidence type="ECO:0000313" key="10">
    <source>
        <dbReference type="Proteomes" id="UP000294911"/>
    </source>
</evidence>
<keyword evidence="2" id="KW-1003">Cell membrane</keyword>
<feature type="transmembrane region" description="Helical" evidence="7">
    <location>
        <begin position="243"/>
        <end position="261"/>
    </location>
</feature>
<evidence type="ECO:0000256" key="3">
    <source>
        <dbReference type="ARBA" id="ARBA00022519"/>
    </source>
</evidence>
<dbReference type="InterPro" id="IPR010656">
    <property type="entry name" value="DctM"/>
</dbReference>
<dbReference type="NCBIfam" id="TIGR00786">
    <property type="entry name" value="dctM"/>
    <property type="match status" value="1"/>
</dbReference>
<dbReference type="GO" id="GO:0022857">
    <property type="term" value="F:transmembrane transporter activity"/>
    <property type="evidence" value="ECO:0007669"/>
    <property type="project" value="TreeGrafter"/>
</dbReference>
<dbReference type="GO" id="GO:0005886">
    <property type="term" value="C:plasma membrane"/>
    <property type="evidence" value="ECO:0007669"/>
    <property type="project" value="UniProtKB-SubCell"/>
</dbReference>
<feature type="transmembrane region" description="Helical" evidence="7">
    <location>
        <begin position="81"/>
        <end position="104"/>
    </location>
</feature>
<name>A0A4R2Q3Y0_9PSEU</name>
<evidence type="ECO:0000313" key="9">
    <source>
        <dbReference type="EMBL" id="TCP43432.1"/>
    </source>
</evidence>
<keyword evidence="4 7" id="KW-0812">Transmembrane</keyword>
<dbReference type="EMBL" id="SLXQ01000022">
    <property type="protein sequence ID" value="TCP43432.1"/>
    <property type="molecule type" value="Genomic_DNA"/>
</dbReference>
<feature type="transmembrane region" description="Helical" evidence="7">
    <location>
        <begin position="401"/>
        <end position="427"/>
    </location>
</feature>
<dbReference type="PANTHER" id="PTHR33362:SF2">
    <property type="entry name" value="TRAP TRANSPORTER LARGE PERMEASE PROTEIN"/>
    <property type="match status" value="1"/>
</dbReference>
<accession>A0A4R2Q3Y0</accession>
<evidence type="ECO:0000256" key="4">
    <source>
        <dbReference type="ARBA" id="ARBA00022692"/>
    </source>
</evidence>
<evidence type="ECO:0000256" key="6">
    <source>
        <dbReference type="ARBA" id="ARBA00023136"/>
    </source>
</evidence>
<evidence type="ECO:0000256" key="1">
    <source>
        <dbReference type="ARBA" id="ARBA00004429"/>
    </source>
</evidence>
<feature type="domain" description="TRAP C4-dicarboxylate transport system permease DctM subunit" evidence="8">
    <location>
        <begin position="7"/>
        <end position="416"/>
    </location>
</feature>
<evidence type="ECO:0000256" key="2">
    <source>
        <dbReference type="ARBA" id="ARBA00022475"/>
    </source>
</evidence>
<gene>
    <name evidence="9" type="ORF">EV191_12246</name>
</gene>
<dbReference type="Proteomes" id="UP000294911">
    <property type="component" value="Unassembled WGS sequence"/>
</dbReference>
<comment type="subcellular location">
    <subcellularLocation>
        <location evidence="1">Cell inner membrane</location>
        <topology evidence="1">Multi-pass membrane protein</topology>
    </subcellularLocation>
</comment>
<organism evidence="9 10">
    <name type="scientific">Tamaricihabitans halophyticus</name>
    <dbReference type="NCBI Taxonomy" id="1262583"/>
    <lineage>
        <taxon>Bacteria</taxon>
        <taxon>Bacillati</taxon>
        <taxon>Actinomycetota</taxon>
        <taxon>Actinomycetes</taxon>
        <taxon>Pseudonocardiales</taxon>
        <taxon>Pseudonocardiaceae</taxon>
        <taxon>Tamaricihabitans</taxon>
    </lineage>
</organism>
<dbReference type="AlphaFoldDB" id="A0A4R2Q3Y0"/>
<feature type="transmembrane region" description="Helical" evidence="7">
    <location>
        <begin position="170"/>
        <end position="191"/>
    </location>
</feature>
<proteinExistence type="predicted"/>
<dbReference type="PIRSF" id="PIRSF006066">
    <property type="entry name" value="HI0050"/>
    <property type="match status" value="1"/>
</dbReference>
<feature type="transmembrane region" description="Helical" evidence="7">
    <location>
        <begin position="357"/>
        <end position="381"/>
    </location>
</feature>
<feature type="transmembrane region" description="Helical" evidence="7">
    <location>
        <begin position="273"/>
        <end position="295"/>
    </location>
</feature>
<protein>
    <submittedName>
        <fullName evidence="9">Tripartite ATP-independent transporter DctM subunit</fullName>
    </submittedName>
</protein>
<keyword evidence="10" id="KW-1185">Reference proteome</keyword>
<dbReference type="RefSeq" id="WP_165913130.1">
    <property type="nucleotide sequence ID" value="NZ_SLXQ01000022.1"/>
</dbReference>
<dbReference type="PANTHER" id="PTHR33362">
    <property type="entry name" value="SIALIC ACID TRAP TRANSPORTER PERMEASE PROTEIN SIAT-RELATED"/>
    <property type="match status" value="1"/>
</dbReference>
<keyword evidence="6 7" id="KW-0472">Membrane</keyword>
<evidence type="ECO:0000259" key="8">
    <source>
        <dbReference type="Pfam" id="PF06808"/>
    </source>
</evidence>
<feature type="transmembrane region" description="Helical" evidence="7">
    <location>
        <begin position="212"/>
        <end position="237"/>
    </location>
</feature>
<reference evidence="9 10" key="1">
    <citation type="submission" date="2019-03" db="EMBL/GenBank/DDBJ databases">
        <title>Genomic Encyclopedia of Type Strains, Phase IV (KMG-IV): sequencing the most valuable type-strain genomes for metagenomic binning, comparative biology and taxonomic classification.</title>
        <authorList>
            <person name="Goeker M."/>
        </authorList>
    </citation>
    <scope>NUCLEOTIDE SEQUENCE [LARGE SCALE GENOMIC DNA]</scope>
    <source>
        <strain evidence="9 10">DSM 45765</strain>
    </source>
</reference>
<sequence length="429" mass="44362">MELILLFGVLFGLMLLGAPIFVAMLASALVTLAVTGLGAATVLPTQMASGVGATQLLAIPFFILMGELMSRAGLTQRIVELLMFFFGRFRGGLAHVVVGVNAFASSVSGSAPASASMVSSATLPAMRDNGYRPAFSSAVNASAAVLGPVMPPSVPLVFVSLVTTMSLGQLFIGGIGPGVLMAIVLFGTVALQARRGKLPGPATVPAEAARPLPVLFLRALPALGAPVFIIVGVIGGFVTITEVAIIAAFYVLVLGLFYRTISLRALPAMLRDSSVFSSTIMMLFAAVGGFTFIIAAQRVGDQVAAAVARVDMGPLLFFLLAALFFLLIGMVLDAVPAILIFLPILMPVATELGIDPIHFGVATVVNLMIGLLTPPVGALLFVLTKIGKVSFASLLREVWPFLGGLLVALLVVILAPPVVTFLPGLFFGG</sequence>
<comment type="caution">
    <text evidence="9">The sequence shown here is derived from an EMBL/GenBank/DDBJ whole genome shotgun (WGS) entry which is preliminary data.</text>
</comment>